<accession>A0AA36GK68</accession>
<comment type="caution">
    <text evidence="1">The sequence shown here is derived from an EMBL/GenBank/DDBJ whole genome shotgun (WGS) entry which is preliminary data.</text>
</comment>
<protein>
    <submittedName>
        <fullName evidence="1">Uncharacterized protein</fullName>
    </submittedName>
</protein>
<evidence type="ECO:0000313" key="1">
    <source>
        <dbReference type="EMBL" id="CAJ0590860.1"/>
    </source>
</evidence>
<reference evidence="1" key="1">
    <citation type="submission" date="2023-07" db="EMBL/GenBank/DDBJ databases">
        <authorList>
            <consortium name="CYATHOMIX"/>
        </authorList>
    </citation>
    <scope>NUCLEOTIDE SEQUENCE</scope>
    <source>
        <strain evidence="1">N/A</strain>
    </source>
</reference>
<organism evidence="1 2">
    <name type="scientific">Cylicocyclus nassatus</name>
    <name type="common">Nematode worm</name>
    <dbReference type="NCBI Taxonomy" id="53992"/>
    <lineage>
        <taxon>Eukaryota</taxon>
        <taxon>Metazoa</taxon>
        <taxon>Ecdysozoa</taxon>
        <taxon>Nematoda</taxon>
        <taxon>Chromadorea</taxon>
        <taxon>Rhabditida</taxon>
        <taxon>Rhabditina</taxon>
        <taxon>Rhabditomorpha</taxon>
        <taxon>Strongyloidea</taxon>
        <taxon>Strongylidae</taxon>
        <taxon>Cylicocyclus</taxon>
    </lineage>
</organism>
<name>A0AA36GK68_CYLNA</name>
<dbReference type="Proteomes" id="UP001176961">
    <property type="component" value="Unassembled WGS sequence"/>
</dbReference>
<keyword evidence="2" id="KW-1185">Reference proteome</keyword>
<dbReference type="AlphaFoldDB" id="A0AA36GK68"/>
<dbReference type="EMBL" id="CATQJL010000001">
    <property type="protein sequence ID" value="CAJ0590860.1"/>
    <property type="molecule type" value="Genomic_DNA"/>
</dbReference>
<proteinExistence type="predicted"/>
<gene>
    <name evidence="1" type="ORF">CYNAS_LOCUS2843</name>
</gene>
<evidence type="ECO:0000313" key="2">
    <source>
        <dbReference type="Proteomes" id="UP001176961"/>
    </source>
</evidence>
<sequence>MTEVAAGDIPFQNIPHAENVSTMKCDKSTIPNATVIKPYYSTHMYHLFFIDSSKVPKGWIDGKPRLFLSKKAEDTCISVPVFHKANHRRLYFGETYNTTGYYFYNAYAFTSYCVSPEGDCLGKEEIREYVDLNGNFFYDKTGRKDLSYSEVRQTFYIAGID</sequence>